<accession>A0AAJ0DIA0</accession>
<dbReference type="Pfam" id="PF13565">
    <property type="entry name" value="HTH_32"/>
    <property type="match status" value="1"/>
</dbReference>
<comment type="caution">
    <text evidence="2">The sequence shown here is derived from an EMBL/GenBank/DDBJ whole genome shotgun (WGS) entry which is preliminary data.</text>
</comment>
<name>A0AAJ0DIA0_9PEZI</name>
<dbReference type="InterPro" id="IPR009057">
    <property type="entry name" value="Homeodomain-like_sf"/>
</dbReference>
<protein>
    <submittedName>
        <fullName evidence="2">Uncharacterized protein</fullName>
    </submittedName>
</protein>
<dbReference type="SUPFAM" id="SSF46689">
    <property type="entry name" value="Homeodomain-like"/>
    <property type="match status" value="1"/>
</dbReference>
<reference evidence="2" key="1">
    <citation type="submission" date="2023-04" db="EMBL/GenBank/DDBJ databases">
        <title>Black Yeasts Isolated from many extreme environments.</title>
        <authorList>
            <person name="Coleine C."/>
            <person name="Stajich J.E."/>
            <person name="Selbmann L."/>
        </authorList>
    </citation>
    <scope>NUCLEOTIDE SEQUENCE</scope>
    <source>
        <strain evidence="2">CCFEE 5312</strain>
    </source>
</reference>
<keyword evidence="3" id="KW-1185">Reference proteome</keyword>
<feature type="compositionally biased region" description="Basic and acidic residues" evidence="1">
    <location>
        <begin position="283"/>
        <end position="299"/>
    </location>
</feature>
<evidence type="ECO:0000313" key="2">
    <source>
        <dbReference type="EMBL" id="KAK3054459.1"/>
    </source>
</evidence>
<feature type="region of interest" description="Disordered" evidence="1">
    <location>
        <begin position="249"/>
        <end position="299"/>
    </location>
</feature>
<feature type="compositionally biased region" description="Acidic residues" evidence="1">
    <location>
        <begin position="132"/>
        <end position="148"/>
    </location>
</feature>
<proteinExistence type="predicted"/>
<feature type="region of interest" description="Disordered" evidence="1">
    <location>
        <begin position="114"/>
        <end position="166"/>
    </location>
</feature>
<dbReference type="Proteomes" id="UP001271007">
    <property type="component" value="Unassembled WGS sequence"/>
</dbReference>
<dbReference type="AlphaFoldDB" id="A0AAJ0DIA0"/>
<dbReference type="EMBL" id="JAWDJX010000012">
    <property type="protein sequence ID" value="KAK3054459.1"/>
    <property type="molecule type" value="Genomic_DNA"/>
</dbReference>
<organism evidence="2 3">
    <name type="scientific">Extremus antarcticus</name>
    <dbReference type="NCBI Taxonomy" id="702011"/>
    <lineage>
        <taxon>Eukaryota</taxon>
        <taxon>Fungi</taxon>
        <taxon>Dikarya</taxon>
        <taxon>Ascomycota</taxon>
        <taxon>Pezizomycotina</taxon>
        <taxon>Dothideomycetes</taxon>
        <taxon>Dothideomycetidae</taxon>
        <taxon>Mycosphaerellales</taxon>
        <taxon>Extremaceae</taxon>
        <taxon>Extremus</taxon>
    </lineage>
</organism>
<sequence length="516" mass="59403">MGKAYTAEQREQVRGLLEQGKDEETIEKTTGVSDRTIRRWKLELERTGRIGKPPESRTGRHRVLSADIEAALFEYTKDKPDMSVDDMLWWLYDNYQIVVGTRTIRRVFERKGDKVNTTKGKGPPRRKSGLGDDGEDDEDDEDEEDMDMSEQMVGRQKTQPPAMPPQAQTITQYQSPYAPVPGSNQAGDVNLENQLRQAIQQQTPQHPYPAMLDLEGDLPEDEETVELQLQQIALQKREVELKLKLKRLKGTPDAARPASTSTLFNPPAVAPPPNKRDSRSKKKIEESKRRTAERQERMLRDLERRSRRRDHLTAEWVESKDIWPLRAQGMLADLMHQYGLYTCTQTNDVVFNAMYNQLYTLVDLTKNDWDTDKHDEMLRERTKRKMAQLRTKMQKTGEIINRGDGYPGFEKAQDYTGEQAGAAIGDESEMVQDPALQAQEVMQTQPGAPNMQQHEEHFQYEPMQDHQQIHQANMQYPAPMMHPQDQYPMIDQHQAMPYAQMGSQQGLGGHQDNLVM</sequence>
<gene>
    <name evidence="2" type="ORF">LTR09_004728</name>
</gene>
<evidence type="ECO:0000313" key="3">
    <source>
        <dbReference type="Proteomes" id="UP001271007"/>
    </source>
</evidence>
<evidence type="ECO:0000256" key="1">
    <source>
        <dbReference type="SAM" id="MobiDB-lite"/>
    </source>
</evidence>